<evidence type="ECO:0000256" key="2">
    <source>
        <dbReference type="ARBA" id="ARBA00023125"/>
    </source>
</evidence>
<dbReference type="PROSITE" id="PS01124">
    <property type="entry name" value="HTH_ARAC_FAMILY_2"/>
    <property type="match status" value="1"/>
</dbReference>
<keyword evidence="1" id="KW-0805">Transcription regulation</keyword>
<dbReference type="InterPro" id="IPR020449">
    <property type="entry name" value="Tscrpt_reg_AraC-type_HTH"/>
</dbReference>
<reference evidence="6" key="1">
    <citation type="journal article" date="2019" name="Int. J. Syst. Evol. Microbiol.">
        <title>The Global Catalogue of Microorganisms (GCM) 10K type strain sequencing project: providing services to taxonomists for standard genome sequencing and annotation.</title>
        <authorList>
            <consortium name="The Broad Institute Genomics Platform"/>
            <consortium name="The Broad Institute Genome Sequencing Center for Infectious Disease"/>
            <person name="Wu L."/>
            <person name="Ma J."/>
        </authorList>
    </citation>
    <scope>NUCLEOTIDE SEQUENCE [LARGE SCALE GENOMIC DNA]</scope>
    <source>
        <strain evidence="6">CGMCC 1.15043</strain>
    </source>
</reference>
<dbReference type="RefSeq" id="WP_189014941.1">
    <property type="nucleotide sequence ID" value="NZ_BMHE01000025.1"/>
</dbReference>
<evidence type="ECO:0000256" key="3">
    <source>
        <dbReference type="ARBA" id="ARBA00023163"/>
    </source>
</evidence>
<sequence>MKPVFYESDLLEISRKKQVYTSMPSRHYHDAYEILYLISGDFYYFIGDRTYQVAGGTLLFMGINEIHRLVNSGNNTYERVTLLFKKEFLQDYCTNEQREDLLELFESDYRSLKMTGKEQYFIEDLFQKMIYEGKMRARGYEQYQQLLLMELLLYLNRKIFNNQDTSLAESNRTPKNVLNIVNYINENYMESLNLREISEQFDISPSYLCRTFKDATGFTFIEYINNIRIKKARELLVGSSYNITEIAGMVGYDNTSHFGRTFKLLMGISPLSFRKQIKVQLPCEK</sequence>
<organism evidence="5 6">
    <name type="scientific">Paenibacillus marchantiophytorum</name>
    <dbReference type="NCBI Taxonomy" id="1619310"/>
    <lineage>
        <taxon>Bacteria</taxon>
        <taxon>Bacillati</taxon>
        <taxon>Bacillota</taxon>
        <taxon>Bacilli</taxon>
        <taxon>Bacillales</taxon>
        <taxon>Paenibacillaceae</taxon>
        <taxon>Paenibacillus</taxon>
    </lineage>
</organism>
<dbReference type="Gene3D" id="2.60.120.10">
    <property type="entry name" value="Jelly Rolls"/>
    <property type="match status" value="1"/>
</dbReference>
<name>A0ABQ1EXT0_9BACL</name>
<dbReference type="Gene3D" id="1.10.10.60">
    <property type="entry name" value="Homeodomain-like"/>
    <property type="match status" value="2"/>
</dbReference>
<dbReference type="InterPro" id="IPR014710">
    <property type="entry name" value="RmlC-like_jellyroll"/>
</dbReference>
<dbReference type="InterPro" id="IPR037923">
    <property type="entry name" value="HTH-like"/>
</dbReference>
<proteinExistence type="predicted"/>
<dbReference type="InterPro" id="IPR003313">
    <property type="entry name" value="AraC-bd"/>
</dbReference>
<evidence type="ECO:0000259" key="4">
    <source>
        <dbReference type="PROSITE" id="PS01124"/>
    </source>
</evidence>
<dbReference type="PRINTS" id="PR00032">
    <property type="entry name" value="HTHARAC"/>
</dbReference>
<dbReference type="EMBL" id="BMHE01000025">
    <property type="protein sequence ID" value="GFZ92388.1"/>
    <property type="molecule type" value="Genomic_DNA"/>
</dbReference>
<keyword evidence="6" id="KW-1185">Reference proteome</keyword>
<feature type="domain" description="HTH araC/xylS-type" evidence="4">
    <location>
        <begin position="178"/>
        <end position="276"/>
    </location>
</feature>
<dbReference type="SMART" id="SM00342">
    <property type="entry name" value="HTH_ARAC"/>
    <property type="match status" value="1"/>
</dbReference>
<accession>A0ABQ1EXT0</accession>
<dbReference type="SUPFAM" id="SSF46689">
    <property type="entry name" value="Homeodomain-like"/>
    <property type="match status" value="2"/>
</dbReference>
<dbReference type="Pfam" id="PF12833">
    <property type="entry name" value="HTH_18"/>
    <property type="match status" value="1"/>
</dbReference>
<dbReference type="InterPro" id="IPR018060">
    <property type="entry name" value="HTH_AraC"/>
</dbReference>
<evidence type="ECO:0000256" key="1">
    <source>
        <dbReference type="ARBA" id="ARBA00023015"/>
    </source>
</evidence>
<gene>
    <name evidence="5" type="ORF">GCM10008018_43410</name>
</gene>
<dbReference type="InterPro" id="IPR009057">
    <property type="entry name" value="Homeodomain-like_sf"/>
</dbReference>
<evidence type="ECO:0000313" key="5">
    <source>
        <dbReference type="EMBL" id="GFZ92388.1"/>
    </source>
</evidence>
<dbReference type="PANTHER" id="PTHR43280:SF28">
    <property type="entry name" value="HTH-TYPE TRANSCRIPTIONAL ACTIVATOR RHAS"/>
    <property type="match status" value="1"/>
</dbReference>
<keyword evidence="3" id="KW-0804">Transcription</keyword>
<dbReference type="SUPFAM" id="SSF51215">
    <property type="entry name" value="Regulatory protein AraC"/>
    <property type="match status" value="1"/>
</dbReference>
<protein>
    <submittedName>
        <fullName evidence="5">AraC family transcriptional regulator</fullName>
    </submittedName>
</protein>
<keyword evidence="2" id="KW-0238">DNA-binding</keyword>
<comment type="caution">
    <text evidence="5">The sequence shown here is derived from an EMBL/GenBank/DDBJ whole genome shotgun (WGS) entry which is preliminary data.</text>
</comment>
<dbReference type="Proteomes" id="UP000615455">
    <property type="component" value="Unassembled WGS sequence"/>
</dbReference>
<dbReference type="PANTHER" id="PTHR43280">
    <property type="entry name" value="ARAC-FAMILY TRANSCRIPTIONAL REGULATOR"/>
    <property type="match status" value="1"/>
</dbReference>
<evidence type="ECO:0000313" key="6">
    <source>
        <dbReference type="Proteomes" id="UP000615455"/>
    </source>
</evidence>
<dbReference type="Pfam" id="PF02311">
    <property type="entry name" value="AraC_binding"/>
    <property type="match status" value="1"/>
</dbReference>